<reference evidence="1 2" key="1">
    <citation type="submission" date="2023-11" db="EMBL/GenBank/DDBJ databases">
        <authorList>
            <person name="Ouyang M.-Y."/>
        </authorList>
    </citation>
    <scope>NUCLEOTIDE SEQUENCE [LARGE SCALE GENOMIC DNA]</scope>
    <source>
        <strain evidence="1 2">OY6</strain>
    </source>
</reference>
<comment type="caution">
    <text evidence="1">The sequence shown here is derived from an EMBL/GenBank/DDBJ whole genome shotgun (WGS) entry which is preliminary data.</text>
</comment>
<dbReference type="Gene3D" id="3.40.50.1580">
    <property type="entry name" value="Nucleoside phosphorylase domain"/>
    <property type="match status" value="1"/>
</dbReference>
<evidence type="ECO:0000313" key="2">
    <source>
        <dbReference type="Proteomes" id="UP001284537"/>
    </source>
</evidence>
<dbReference type="EMBL" id="JAXARY010000039">
    <property type="protein sequence ID" value="MDX8130346.1"/>
    <property type="molecule type" value="Genomic_DNA"/>
</dbReference>
<dbReference type="PANTHER" id="PTHR37822">
    <property type="entry name" value="SPORE PHOTOPRODUCT LYASE-RELATED"/>
    <property type="match status" value="1"/>
</dbReference>
<evidence type="ECO:0008006" key="3">
    <source>
        <dbReference type="Google" id="ProtNLM"/>
    </source>
</evidence>
<protein>
    <recommendedName>
        <fullName evidence="3">Nucleoside phosphorylase</fullName>
    </recommendedName>
</protein>
<accession>A0ABU4UMG0</accession>
<organism evidence="1 2">
    <name type="scientific">Methylomonas defluvii</name>
    <dbReference type="NCBI Taxonomy" id="3045149"/>
    <lineage>
        <taxon>Bacteria</taxon>
        <taxon>Pseudomonadati</taxon>
        <taxon>Pseudomonadota</taxon>
        <taxon>Gammaproteobacteria</taxon>
        <taxon>Methylococcales</taxon>
        <taxon>Methylococcaceae</taxon>
        <taxon>Methylomonas</taxon>
    </lineage>
</organism>
<dbReference type="PANTHER" id="PTHR37822:SF1">
    <property type="entry name" value="PHOSPHORYLASE"/>
    <property type="match status" value="1"/>
</dbReference>
<dbReference type="Proteomes" id="UP001284537">
    <property type="component" value="Unassembled WGS sequence"/>
</dbReference>
<proteinExistence type="predicted"/>
<sequence>MIDFAPSTFIFVALPCEAKPLIQAWRLKKLPQKQPFAIYKNADIVLVISGVGKIAMAGAVAYTLAQFPEATQPILLNFGIAGHRHQALGSCFLADKITDAETQRRFYPQLAFDALCPTTLPLITLSSADVEYNDENLRDMEAAAFYEIAVKFSSSELIHCLKVVSDNAESALEKINEELVMAWVQARIADVEGMIAVLTTLRGSLPTSESELYKQLLEQFHFTATNAAKLHTLLNRWQALNHATTLNLAGTKFENSRALLAWLETQLEKHQYYL</sequence>
<name>A0ABU4UMG0_9GAMM</name>
<dbReference type="InterPro" id="IPR049539">
    <property type="entry name" value="SPL"/>
</dbReference>
<dbReference type="RefSeq" id="WP_319963195.1">
    <property type="nucleotide sequence ID" value="NZ_JAXARY010000039.1"/>
</dbReference>
<gene>
    <name evidence="1" type="ORF">QLH52_23850</name>
</gene>
<dbReference type="SUPFAM" id="SSF53167">
    <property type="entry name" value="Purine and uridine phosphorylases"/>
    <property type="match status" value="1"/>
</dbReference>
<keyword evidence="2" id="KW-1185">Reference proteome</keyword>
<dbReference type="InterPro" id="IPR035994">
    <property type="entry name" value="Nucleoside_phosphorylase_sf"/>
</dbReference>
<evidence type="ECO:0000313" key="1">
    <source>
        <dbReference type="EMBL" id="MDX8130346.1"/>
    </source>
</evidence>